<dbReference type="InterPro" id="IPR035979">
    <property type="entry name" value="RBD_domain_sf"/>
</dbReference>
<dbReference type="InterPro" id="IPR012677">
    <property type="entry name" value="Nucleotide-bd_a/b_plait_sf"/>
</dbReference>
<proteinExistence type="predicted"/>
<evidence type="ECO:0000313" key="3">
    <source>
        <dbReference type="Proteomes" id="UP000663873"/>
    </source>
</evidence>
<comment type="caution">
    <text evidence="2">The sequence shown here is derived from an EMBL/GenBank/DDBJ whole genome shotgun (WGS) entry which is preliminary data.</text>
</comment>
<dbReference type="InterPro" id="IPR000504">
    <property type="entry name" value="RRM_dom"/>
</dbReference>
<evidence type="ECO:0000313" key="2">
    <source>
        <dbReference type="EMBL" id="CAF4569241.1"/>
    </source>
</evidence>
<dbReference type="AlphaFoldDB" id="A0A820ZWE8"/>
<reference evidence="2" key="1">
    <citation type="submission" date="2021-02" db="EMBL/GenBank/DDBJ databases">
        <authorList>
            <person name="Nowell W R."/>
        </authorList>
    </citation>
    <scope>NUCLEOTIDE SEQUENCE</scope>
</reference>
<keyword evidence="3" id="KW-1185">Reference proteome</keyword>
<dbReference type="Proteomes" id="UP000663873">
    <property type="component" value="Unassembled WGS sequence"/>
</dbReference>
<organism evidence="2 3">
    <name type="scientific">Rotaria socialis</name>
    <dbReference type="NCBI Taxonomy" id="392032"/>
    <lineage>
        <taxon>Eukaryota</taxon>
        <taxon>Metazoa</taxon>
        <taxon>Spiralia</taxon>
        <taxon>Gnathifera</taxon>
        <taxon>Rotifera</taxon>
        <taxon>Eurotatoria</taxon>
        <taxon>Bdelloidea</taxon>
        <taxon>Philodinida</taxon>
        <taxon>Philodinidae</taxon>
        <taxon>Rotaria</taxon>
    </lineage>
</organism>
<evidence type="ECO:0000259" key="1">
    <source>
        <dbReference type="Pfam" id="PF00076"/>
    </source>
</evidence>
<sequence>MYIFSGKIAPSKYLWVGNIPVEIKRRDLEHAFSRHGQIKSLDYSTGDPTAVITYCD</sequence>
<feature type="domain" description="RRM" evidence="1">
    <location>
        <begin position="14"/>
        <end position="54"/>
    </location>
</feature>
<feature type="non-terminal residue" evidence="2">
    <location>
        <position position="56"/>
    </location>
</feature>
<name>A0A820ZWE8_9BILA</name>
<gene>
    <name evidence="2" type="ORF">UJA718_LOCUS30246</name>
</gene>
<protein>
    <recommendedName>
        <fullName evidence="1">RRM domain-containing protein</fullName>
    </recommendedName>
</protein>
<accession>A0A820ZWE8</accession>
<dbReference type="GO" id="GO:0003723">
    <property type="term" value="F:RNA binding"/>
    <property type="evidence" value="ECO:0007669"/>
    <property type="project" value="InterPro"/>
</dbReference>
<dbReference type="Gene3D" id="3.30.70.330">
    <property type="match status" value="1"/>
</dbReference>
<dbReference type="EMBL" id="CAJOBP010012010">
    <property type="protein sequence ID" value="CAF4569241.1"/>
    <property type="molecule type" value="Genomic_DNA"/>
</dbReference>
<dbReference type="Pfam" id="PF00076">
    <property type="entry name" value="RRM_1"/>
    <property type="match status" value="1"/>
</dbReference>
<dbReference type="SUPFAM" id="SSF54928">
    <property type="entry name" value="RNA-binding domain, RBD"/>
    <property type="match status" value="1"/>
</dbReference>